<evidence type="ECO:0000256" key="1">
    <source>
        <dbReference type="SAM" id="MobiDB-lite"/>
    </source>
</evidence>
<dbReference type="Proteomes" id="UP001274830">
    <property type="component" value="Unassembled WGS sequence"/>
</dbReference>
<gene>
    <name evidence="2" type="ORF">LTR78_007685</name>
</gene>
<comment type="caution">
    <text evidence="2">The sequence shown here is derived from an EMBL/GenBank/DDBJ whole genome shotgun (WGS) entry which is preliminary data.</text>
</comment>
<evidence type="ECO:0000313" key="3">
    <source>
        <dbReference type="Proteomes" id="UP001274830"/>
    </source>
</evidence>
<organism evidence="2 3">
    <name type="scientific">Recurvomyces mirabilis</name>
    <dbReference type="NCBI Taxonomy" id="574656"/>
    <lineage>
        <taxon>Eukaryota</taxon>
        <taxon>Fungi</taxon>
        <taxon>Dikarya</taxon>
        <taxon>Ascomycota</taxon>
        <taxon>Pezizomycotina</taxon>
        <taxon>Dothideomycetes</taxon>
        <taxon>Dothideomycetidae</taxon>
        <taxon>Mycosphaerellales</taxon>
        <taxon>Teratosphaeriaceae</taxon>
        <taxon>Recurvomyces</taxon>
    </lineage>
</organism>
<protein>
    <submittedName>
        <fullName evidence="2">Uncharacterized protein</fullName>
    </submittedName>
</protein>
<dbReference type="AlphaFoldDB" id="A0AAE0WHA1"/>
<dbReference type="EMBL" id="JAUTXT010000033">
    <property type="protein sequence ID" value="KAK3672378.1"/>
    <property type="molecule type" value="Genomic_DNA"/>
</dbReference>
<feature type="compositionally biased region" description="Gly residues" evidence="1">
    <location>
        <begin position="1"/>
        <end position="11"/>
    </location>
</feature>
<reference evidence="2" key="1">
    <citation type="submission" date="2023-07" db="EMBL/GenBank/DDBJ databases">
        <title>Black Yeasts Isolated from many extreme environments.</title>
        <authorList>
            <person name="Coleine C."/>
            <person name="Stajich J.E."/>
            <person name="Selbmann L."/>
        </authorList>
    </citation>
    <scope>NUCLEOTIDE SEQUENCE</scope>
    <source>
        <strain evidence="2">CCFEE 5485</strain>
    </source>
</reference>
<accession>A0AAE0WHA1</accession>
<proteinExistence type="predicted"/>
<name>A0AAE0WHA1_9PEZI</name>
<feature type="region of interest" description="Disordered" evidence="1">
    <location>
        <begin position="1"/>
        <end position="72"/>
    </location>
</feature>
<evidence type="ECO:0000313" key="2">
    <source>
        <dbReference type="EMBL" id="KAK3672378.1"/>
    </source>
</evidence>
<keyword evidence="3" id="KW-1185">Reference proteome</keyword>
<sequence>MPGSGNQGSSGGSNPDTGERRDDPQGTGNQSYDKKPPDKGGPTMPVEIPGKNKPREKPVKRPDDPKPDPPKR</sequence>
<feature type="compositionally biased region" description="Basic and acidic residues" evidence="1">
    <location>
        <begin position="53"/>
        <end position="72"/>
    </location>
</feature>